<reference evidence="1" key="1">
    <citation type="journal article" date="2015" name="Nature">
        <title>Complex archaea that bridge the gap between prokaryotes and eukaryotes.</title>
        <authorList>
            <person name="Spang A."/>
            <person name="Saw J.H."/>
            <person name="Jorgensen S.L."/>
            <person name="Zaremba-Niedzwiedzka K."/>
            <person name="Martijn J."/>
            <person name="Lind A.E."/>
            <person name="van Eijk R."/>
            <person name="Schleper C."/>
            <person name="Guy L."/>
            <person name="Ettema T.J."/>
        </authorList>
    </citation>
    <scope>NUCLEOTIDE SEQUENCE</scope>
</reference>
<proteinExistence type="predicted"/>
<organism evidence="1">
    <name type="scientific">marine sediment metagenome</name>
    <dbReference type="NCBI Taxonomy" id="412755"/>
    <lineage>
        <taxon>unclassified sequences</taxon>
        <taxon>metagenomes</taxon>
        <taxon>ecological metagenomes</taxon>
    </lineage>
</organism>
<accession>A0A0F8ZW62</accession>
<dbReference type="EMBL" id="LAZR01045772">
    <property type="protein sequence ID" value="KKK98077.1"/>
    <property type="molecule type" value="Genomic_DNA"/>
</dbReference>
<evidence type="ECO:0000313" key="1">
    <source>
        <dbReference type="EMBL" id="KKK98077.1"/>
    </source>
</evidence>
<gene>
    <name evidence="1" type="ORF">LCGC14_2646350</name>
</gene>
<protein>
    <submittedName>
        <fullName evidence="1">Uncharacterized protein</fullName>
    </submittedName>
</protein>
<dbReference type="AlphaFoldDB" id="A0A0F8ZW62"/>
<comment type="caution">
    <text evidence="1">The sequence shown here is derived from an EMBL/GenBank/DDBJ whole genome shotgun (WGS) entry which is preliminary data.</text>
</comment>
<name>A0A0F8ZW62_9ZZZZ</name>
<sequence>MLDDDLFAVFMIAEKRGVEFTEILDSPYKYVLAWDIAYQRKQVETRNR</sequence>